<evidence type="ECO:0000256" key="1">
    <source>
        <dbReference type="ARBA" id="ARBA00022737"/>
    </source>
</evidence>
<evidence type="ECO:0000256" key="2">
    <source>
        <dbReference type="ARBA" id="ARBA00022884"/>
    </source>
</evidence>
<dbReference type="GO" id="GO:0003723">
    <property type="term" value="F:RNA binding"/>
    <property type="evidence" value="ECO:0007669"/>
    <property type="project" value="UniProtKB-UniRule"/>
</dbReference>
<evidence type="ECO:0000256" key="3">
    <source>
        <dbReference type="PROSITE-ProRule" id="PRU00176"/>
    </source>
</evidence>
<dbReference type="Gene3D" id="3.30.70.330">
    <property type="match status" value="2"/>
</dbReference>
<reference evidence="5 6" key="1">
    <citation type="submission" date="2024-11" db="EMBL/GenBank/DDBJ databases">
        <title>Adaptive evolution of stress response genes in parasites aligns with host niche diversity.</title>
        <authorList>
            <person name="Hahn C."/>
            <person name="Resl P."/>
        </authorList>
    </citation>
    <scope>NUCLEOTIDE SEQUENCE [LARGE SCALE GENOMIC DNA]</scope>
    <source>
        <strain evidence="5">EGGRZ-B1_66</strain>
        <tissue evidence="5">Body</tissue>
    </source>
</reference>
<feature type="domain" description="RRM" evidence="4">
    <location>
        <begin position="142"/>
        <end position="220"/>
    </location>
</feature>
<dbReference type="SMART" id="SM00360">
    <property type="entry name" value="RRM"/>
    <property type="match status" value="2"/>
</dbReference>
<evidence type="ECO:0000313" key="5">
    <source>
        <dbReference type="EMBL" id="KAL3313668.1"/>
    </source>
</evidence>
<dbReference type="InterPro" id="IPR035979">
    <property type="entry name" value="RBD_domain_sf"/>
</dbReference>
<keyword evidence="2 3" id="KW-0694">RNA-binding</keyword>
<gene>
    <name evidence="5" type="primary">RBM34</name>
    <name evidence="5" type="ORF">Ciccas_007733</name>
</gene>
<dbReference type="PANTHER" id="PTHR23236">
    <property type="entry name" value="EUKARYOTIC TRANSLATION INITIATION FACTOR 4B/4H"/>
    <property type="match status" value="1"/>
</dbReference>
<evidence type="ECO:0000313" key="6">
    <source>
        <dbReference type="Proteomes" id="UP001626550"/>
    </source>
</evidence>
<accession>A0ABD2Q2Q5</accession>
<comment type="caution">
    <text evidence="5">The sequence shown here is derived from an EMBL/GenBank/DDBJ whole genome shotgun (WGS) entry which is preliminary data.</text>
</comment>
<dbReference type="SUPFAM" id="SSF54928">
    <property type="entry name" value="RNA-binding domain, RBD"/>
    <property type="match status" value="2"/>
</dbReference>
<dbReference type="Proteomes" id="UP001626550">
    <property type="component" value="Unassembled WGS sequence"/>
</dbReference>
<protein>
    <submittedName>
        <fullName evidence="5">RNA-binding protein 34</fullName>
    </submittedName>
</protein>
<sequence>MKAKQTELKERLDRTAFVGNLPPGIDRKYLLRIFETCVKSDNRCAELGCKVETLRLRGATSKSGGISRGAKKRAAIMKEVPERGSMNRIAYVVFTHREGVDAALRLNNKRVFVKSKKGNAEESRCILVDRAVRTSTGAQKTNSIFVGNLPLSCSEDQVREVFLQFGAIERVRLVRDKATGAVKGIGFVEFKLANQAKAALAHKEPIKLDNRTLRLDRCRNMEKEEKSAEVLKKQRIEKIKKENSTQPMDFDGHLRKKIVLPTNMKAANRDKVLKKRINKIRNKIIPKKRKKESAKKNSV</sequence>
<name>A0ABD2Q2Q5_9PLAT</name>
<dbReference type="PANTHER" id="PTHR23236:SF119">
    <property type="entry name" value="NUCLEAR RNA-BINDING PROTEIN SART-3"/>
    <property type="match status" value="1"/>
</dbReference>
<dbReference type="EMBL" id="JBJKFK010001231">
    <property type="protein sequence ID" value="KAL3313668.1"/>
    <property type="molecule type" value="Genomic_DNA"/>
</dbReference>
<keyword evidence="6" id="KW-1185">Reference proteome</keyword>
<evidence type="ECO:0000259" key="4">
    <source>
        <dbReference type="PROSITE" id="PS50102"/>
    </source>
</evidence>
<dbReference type="PROSITE" id="PS50102">
    <property type="entry name" value="RRM"/>
    <property type="match status" value="2"/>
</dbReference>
<organism evidence="5 6">
    <name type="scientific">Cichlidogyrus casuarinus</name>
    <dbReference type="NCBI Taxonomy" id="1844966"/>
    <lineage>
        <taxon>Eukaryota</taxon>
        <taxon>Metazoa</taxon>
        <taxon>Spiralia</taxon>
        <taxon>Lophotrochozoa</taxon>
        <taxon>Platyhelminthes</taxon>
        <taxon>Monogenea</taxon>
        <taxon>Monopisthocotylea</taxon>
        <taxon>Dactylogyridea</taxon>
        <taxon>Ancyrocephalidae</taxon>
        <taxon>Cichlidogyrus</taxon>
    </lineage>
</organism>
<keyword evidence="1" id="KW-0677">Repeat</keyword>
<dbReference type="InterPro" id="IPR000504">
    <property type="entry name" value="RRM_dom"/>
</dbReference>
<feature type="domain" description="RRM" evidence="4">
    <location>
        <begin position="14"/>
        <end position="133"/>
    </location>
</feature>
<proteinExistence type="predicted"/>
<dbReference type="InterPro" id="IPR012677">
    <property type="entry name" value="Nucleotide-bd_a/b_plait_sf"/>
</dbReference>
<dbReference type="Pfam" id="PF00076">
    <property type="entry name" value="RRM_1"/>
    <property type="match status" value="1"/>
</dbReference>
<dbReference type="AlphaFoldDB" id="A0ABD2Q2Q5"/>